<dbReference type="SUPFAM" id="SSF52402">
    <property type="entry name" value="Adenine nucleotide alpha hydrolases-like"/>
    <property type="match status" value="1"/>
</dbReference>
<gene>
    <name evidence="3" type="ORF">C496_07673</name>
</gene>
<reference evidence="3 4" key="1">
    <citation type="journal article" date="2014" name="PLoS Genet.">
        <title>Phylogenetically driven sequencing of extremely halophilic archaea reveals strategies for static and dynamic osmo-response.</title>
        <authorList>
            <person name="Becker E.A."/>
            <person name="Seitzer P.M."/>
            <person name="Tritt A."/>
            <person name="Larsen D."/>
            <person name="Krusor M."/>
            <person name="Yao A.I."/>
            <person name="Wu D."/>
            <person name="Madern D."/>
            <person name="Eisen J.A."/>
            <person name="Darling A.E."/>
            <person name="Facciotti M.T."/>
        </authorList>
    </citation>
    <scope>NUCLEOTIDE SEQUENCE [LARGE SCALE GENOMIC DNA]</scope>
    <source>
        <strain evidence="3 4">GA33</strain>
    </source>
</reference>
<dbReference type="PRINTS" id="PR01438">
    <property type="entry name" value="UNVRSLSTRESS"/>
</dbReference>
<dbReference type="PANTHER" id="PTHR46268">
    <property type="entry name" value="STRESS RESPONSE PROTEIN NHAX"/>
    <property type="match status" value="1"/>
</dbReference>
<accession>L9VYI8</accession>
<dbReference type="Proteomes" id="UP000011599">
    <property type="component" value="Unassembled WGS sequence"/>
</dbReference>
<evidence type="ECO:0000313" key="4">
    <source>
        <dbReference type="Proteomes" id="UP000011599"/>
    </source>
</evidence>
<dbReference type="PANTHER" id="PTHR46268:SF24">
    <property type="entry name" value="UNIVERSAL STRESS PROTEIN"/>
    <property type="match status" value="1"/>
</dbReference>
<comment type="caution">
    <text evidence="3">The sequence shown here is derived from an EMBL/GenBank/DDBJ whole genome shotgun (WGS) entry which is preliminary data.</text>
</comment>
<dbReference type="InterPro" id="IPR006015">
    <property type="entry name" value="Universal_stress_UspA"/>
</dbReference>
<dbReference type="STRING" id="1114856.GCA_000383975_00753"/>
<dbReference type="EMBL" id="AOHW01000023">
    <property type="protein sequence ID" value="ELY42260.1"/>
    <property type="molecule type" value="Genomic_DNA"/>
</dbReference>
<feature type="domain" description="UspA" evidence="2">
    <location>
        <begin position="1"/>
        <end position="141"/>
    </location>
</feature>
<dbReference type="Pfam" id="PF00582">
    <property type="entry name" value="Usp"/>
    <property type="match status" value="1"/>
</dbReference>
<proteinExistence type="inferred from homology"/>
<sequence>MADRILVGYDGSDPSNDALEYAFETFPESEITAVHIIQIPDGYVAAFEGPELQPPVTEKAREHAMDILEGATELASEHGRDLETAIETGKADHRLIEHALDGGYDTIVVGSHGRTGLSRVLLGDVAEDVVRRSPLPVVVVR</sequence>
<dbReference type="OrthoDB" id="105697at2157"/>
<dbReference type="InterPro" id="IPR014729">
    <property type="entry name" value="Rossmann-like_a/b/a_fold"/>
</dbReference>
<dbReference type="eggNOG" id="arCOG02053">
    <property type="taxonomic scope" value="Archaea"/>
</dbReference>
<protein>
    <submittedName>
        <fullName evidence="3">UspA domain-containing protein</fullName>
    </submittedName>
</protein>
<evidence type="ECO:0000256" key="1">
    <source>
        <dbReference type="ARBA" id="ARBA00008791"/>
    </source>
</evidence>
<dbReference type="RefSeq" id="WP_006089353.1">
    <property type="nucleotide sequence ID" value="NZ_AOHW01000023.1"/>
</dbReference>
<organism evidence="3 4">
    <name type="scientific">Natronorubrum tibetense GA33</name>
    <dbReference type="NCBI Taxonomy" id="1114856"/>
    <lineage>
        <taxon>Archaea</taxon>
        <taxon>Methanobacteriati</taxon>
        <taxon>Methanobacteriota</taxon>
        <taxon>Stenosarchaea group</taxon>
        <taxon>Halobacteria</taxon>
        <taxon>Halobacteriales</taxon>
        <taxon>Natrialbaceae</taxon>
        <taxon>Natronorubrum</taxon>
    </lineage>
</organism>
<evidence type="ECO:0000259" key="2">
    <source>
        <dbReference type="Pfam" id="PF00582"/>
    </source>
</evidence>
<evidence type="ECO:0000313" key="3">
    <source>
        <dbReference type="EMBL" id="ELY42260.1"/>
    </source>
</evidence>
<dbReference type="InterPro" id="IPR006016">
    <property type="entry name" value="UspA"/>
</dbReference>
<comment type="similarity">
    <text evidence="1">Belongs to the universal stress protein A family.</text>
</comment>
<dbReference type="Gene3D" id="3.40.50.620">
    <property type="entry name" value="HUPs"/>
    <property type="match status" value="1"/>
</dbReference>
<dbReference type="AlphaFoldDB" id="L9VYI8"/>
<dbReference type="CDD" id="cd00293">
    <property type="entry name" value="USP-like"/>
    <property type="match status" value="1"/>
</dbReference>
<dbReference type="PATRIC" id="fig|1114856.3.peg.1601"/>
<name>L9VYI8_9EURY</name>
<keyword evidence="4" id="KW-1185">Reference proteome</keyword>